<keyword evidence="3" id="KW-1185">Reference proteome</keyword>
<feature type="non-terminal residue" evidence="2">
    <location>
        <position position="140"/>
    </location>
</feature>
<name>A0A371FH41_MUCPR</name>
<keyword evidence="1" id="KW-0175">Coiled coil</keyword>
<evidence type="ECO:0000313" key="2">
    <source>
        <dbReference type="EMBL" id="RDX77612.1"/>
    </source>
</evidence>
<dbReference type="Proteomes" id="UP000257109">
    <property type="component" value="Unassembled WGS sequence"/>
</dbReference>
<evidence type="ECO:0000256" key="1">
    <source>
        <dbReference type="SAM" id="Coils"/>
    </source>
</evidence>
<feature type="non-terminal residue" evidence="2">
    <location>
        <position position="1"/>
    </location>
</feature>
<protein>
    <submittedName>
        <fullName evidence="2">Uncharacterized protein</fullName>
    </submittedName>
</protein>
<evidence type="ECO:0000313" key="3">
    <source>
        <dbReference type="Proteomes" id="UP000257109"/>
    </source>
</evidence>
<gene>
    <name evidence="2" type="ORF">CR513_42230</name>
</gene>
<dbReference type="EMBL" id="QJKJ01009130">
    <property type="protein sequence ID" value="RDX77612.1"/>
    <property type="molecule type" value="Genomic_DNA"/>
</dbReference>
<organism evidence="2 3">
    <name type="scientific">Mucuna pruriens</name>
    <name type="common">Velvet bean</name>
    <name type="synonym">Dolichos pruriens</name>
    <dbReference type="NCBI Taxonomy" id="157652"/>
    <lineage>
        <taxon>Eukaryota</taxon>
        <taxon>Viridiplantae</taxon>
        <taxon>Streptophyta</taxon>
        <taxon>Embryophyta</taxon>
        <taxon>Tracheophyta</taxon>
        <taxon>Spermatophyta</taxon>
        <taxon>Magnoliopsida</taxon>
        <taxon>eudicotyledons</taxon>
        <taxon>Gunneridae</taxon>
        <taxon>Pentapetalae</taxon>
        <taxon>rosids</taxon>
        <taxon>fabids</taxon>
        <taxon>Fabales</taxon>
        <taxon>Fabaceae</taxon>
        <taxon>Papilionoideae</taxon>
        <taxon>50 kb inversion clade</taxon>
        <taxon>NPAAA clade</taxon>
        <taxon>indigoferoid/millettioid clade</taxon>
        <taxon>Phaseoleae</taxon>
        <taxon>Mucuna</taxon>
    </lineage>
</organism>
<dbReference type="AlphaFoldDB" id="A0A371FH41"/>
<comment type="caution">
    <text evidence="2">The sequence shown here is derived from an EMBL/GenBank/DDBJ whole genome shotgun (WGS) entry which is preliminary data.</text>
</comment>
<sequence>ACGNFRTLLSSSLTWCSSLKAFLGALESIVRQMDQAFLGALESIVRQMDLRQVVQEFKVKVREKKEERKKNYKNLEEKVRIVMIELMRDLGMNQKEIPWILSKIKSILFLVEQNLECIDYDDMIKVKLIALSFKRYALIW</sequence>
<accession>A0A371FH41</accession>
<feature type="coiled-coil region" evidence="1">
    <location>
        <begin position="58"/>
        <end position="85"/>
    </location>
</feature>
<reference evidence="2" key="1">
    <citation type="submission" date="2018-05" db="EMBL/GenBank/DDBJ databases">
        <title>Draft genome of Mucuna pruriens seed.</title>
        <authorList>
            <person name="Nnadi N.E."/>
            <person name="Vos R."/>
            <person name="Hasami M.H."/>
            <person name="Devisetty U.K."/>
            <person name="Aguiy J.C."/>
        </authorList>
    </citation>
    <scope>NUCLEOTIDE SEQUENCE [LARGE SCALE GENOMIC DNA]</scope>
    <source>
        <strain evidence="2">JCA_2017</strain>
    </source>
</reference>
<proteinExistence type="predicted"/>